<comment type="similarity">
    <text evidence="1">Belongs to the type-B carboxylesterase/lipase family.</text>
</comment>
<dbReference type="InterPro" id="IPR029058">
    <property type="entry name" value="AB_hydrolase_fold"/>
</dbReference>
<protein>
    <recommendedName>
        <fullName evidence="3">Carboxylesterase type B domain-containing protein</fullName>
    </recommendedName>
</protein>
<evidence type="ECO:0000313" key="4">
    <source>
        <dbReference type="EMBL" id="KKN59545.1"/>
    </source>
</evidence>
<dbReference type="EMBL" id="LAZR01000723">
    <property type="protein sequence ID" value="KKN59545.1"/>
    <property type="molecule type" value="Genomic_DNA"/>
</dbReference>
<dbReference type="InterPro" id="IPR002018">
    <property type="entry name" value="CarbesteraseB"/>
</dbReference>
<dbReference type="ESTHER" id="9zzzz-a0a0f9rsw2">
    <property type="family name" value="Carb_B_Bacteria"/>
</dbReference>
<accession>A0A0F9RSW2</accession>
<reference evidence="4" key="1">
    <citation type="journal article" date="2015" name="Nature">
        <title>Complex archaea that bridge the gap between prokaryotes and eukaryotes.</title>
        <authorList>
            <person name="Spang A."/>
            <person name="Saw J.H."/>
            <person name="Jorgensen S.L."/>
            <person name="Zaremba-Niedzwiedzka K."/>
            <person name="Martijn J."/>
            <person name="Lind A.E."/>
            <person name="van Eijk R."/>
            <person name="Schleper C."/>
            <person name="Guy L."/>
            <person name="Ettema T.J."/>
        </authorList>
    </citation>
    <scope>NUCLEOTIDE SEQUENCE</scope>
</reference>
<evidence type="ECO:0000259" key="3">
    <source>
        <dbReference type="Pfam" id="PF00135"/>
    </source>
</evidence>
<dbReference type="GO" id="GO:0004104">
    <property type="term" value="F:cholinesterase activity"/>
    <property type="evidence" value="ECO:0007669"/>
    <property type="project" value="InterPro"/>
</dbReference>
<gene>
    <name evidence="4" type="ORF">LCGC14_0540880</name>
</gene>
<dbReference type="PRINTS" id="PR00878">
    <property type="entry name" value="CHOLNESTRASE"/>
</dbReference>
<evidence type="ECO:0000256" key="2">
    <source>
        <dbReference type="ARBA" id="ARBA00022801"/>
    </source>
</evidence>
<dbReference type="InterPro" id="IPR019826">
    <property type="entry name" value="Carboxylesterase_B_AS"/>
</dbReference>
<sequence>MVKTNIIDTRYGRIQGYIEQGIKIFKGIPYTSPPVGDLRFKPPIPPKRWSDVRNTTEFSPICPQPPNQKEELEQNEANCLTLNIWTPELDNEKRPVMFWIHGGGFEGGSSASESYDGLPLSLRGNVVIVCINYRLGALGYFYIPGKTANVGQLDQIAALQWVHDNIQLFGGDPNNVTIFGESAGGTAVVTLLAMPDAEGLFHRAIAQSIFSFNLAYPKEGSDNFSSMLKINPGDIHSLQQVPIDEIKKTTSSFMKESKLKGRDNPFSPVVDGKTLLEKPLNALQNGIAKDIPLLIGTNRDEMKYMEEKLNPYISEITSEDLLKRIKNYLNDEQYAKNLINTYIKEREGILPNEPLDILGAFRTDFYFRIFSIRAAEAQSRHQKNTYMYLFTWPSPLMGGKLGSCHALEISFVFGTIDKPGTDVFCGKGKDAQALSERMMDTWIAFAHSGDPNNKNIPEWPSYDSVNRSTMILDKEHKIVNDPFGKEREEWEQYNFR</sequence>
<dbReference type="InterPro" id="IPR000997">
    <property type="entry name" value="Cholinesterase"/>
</dbReference>
<dbReference type="PANTHER" id="PTHR11559">
    <property type="entry name" value="CARBOXYLESTERASE"/>
    <property type="match status" value="1"/>
</dbReference>
<comment type="caution">
    <text evidence="4">The sequence shown here is derived from an EMBL/GenBank/DDBJ whole genome shotgun (WGS) entry which is preliminary data.</text>
</comment>
<dbReference type="InterPro" id="IPR050309">
    <property type="entry name" value="Type-B_Carboxylest/Lipase"/>
</dbReference>
<dbReference type="SUPFAM" id="SSF53474">
    <property type="entry name" value="alpha/beta-Hydrolases"/>
    <property type="match status" value="1"/>
</dbReference>
<dbReference type="Gene3D" id="3.40.50.1820">
    <property type="entry name" value="alpha/beta hydrolase"/>
    <property type="match status" value="1"/>
</dbReference>
<name>A0A0F9RSW2_9ZZZZ</name>
<dbReference type="AlphaFoldDB" id="A0A0F9RSW2"/>
<feature type="domain" description="Carboxylesterase type B" evidence="3">
    <location>
        <begin position="4"/>
        <end position="477"/>
    </location>
</feature>
<dbReference type="PROSITE" id="PS00122">
    <property type="entry name" value="CARBOXYLESTERASE_B_1"/>
    <property type="match status" value="1"/>
</dbReference>
<organism evidence="4">
    <name type="scientific">marine sediment metagenome</name>
    <dbReference type="NCBI Taxonomy" id="412755"/>
    <lineage>
        <taxon>unclassified sequences</taxon>
        <taxon>metagenomes</taxon>
        <taxon>ecological metagenomes</taxon>
    </lineage>
</organism>
<keyword evidence="2" id="KW-0378">Hydrolase</keyword>
<proteinExistence type="inferred from homology"/>
<dbReference type="Pfam" id="PF00135">
    <property type="entry name" value="COesterase"/>
    <property type="match status" value="1"/>
</dbReference>
<evidence type="ECO:0000256" key="1">
    <source>
        <dbReference type="ARBA" id="ARBA00005964"/>
    </source>
</evidence>